<dbReference type="InterPro" id="IPR058362">
    <property type="entry name" value="DUF8049"/>
</dbReference>
<evidence type="ECO:0000313" key="3">
    <source>
        <dbReference type="EMBL" id="TQQ79220.1"/>
    </source>
</evidence>
<gene>
    <name evidence="3" type="ORF">EGH24_11330</name>
</gene>
<reference evidence="3" key="1">
    <citation type="submission" date="2019-02" db="EMBL/GenBank/DDBJ databases">
        <title>Halonotius sp. a new haloarchaeum isolated from saline soil.</title>
        <authorList>
            <person name="Duran-Viseras A."/>
            <person name="Sanchez-Porro C."/>
            <person name="Ventosa A."/>
        </authorList>
    </citation>
    <scope>NUCLEOTIDE SEQUENCE</scope>
    <source>
        <strain evidence="3">F15B</strain>
    </source>
</reference>
<keyword evidence="4" id="KW-1185">Reference proteome</keyword>
<keyword evidence="1" id="KW-0812">Transmembrane</keyword>
<organism evidence="3 4">
    <name type="scientific">Halonotius terrestris</name>
    <dbReference type="NCBI Taxonomy" id="2487750"/>
    <lineage>
        <taxon>Archaea</taxon>
        <taxon>Methanobacteriati</taxon>
        <taxon>Methanobacteriota</taxon>
        <taxon>Stenosarchaea group</taxon>
        <taxon>Halobacteria</taxon>
        <taxon>Halobacteriales</taxon>
        <taxon>Haloferacaceae</taxon>
        <taxon>Halonotius</taxon>
    </lineage>
</organism>
<protein>
    <recommendedName>
        <fullName evidence="2">DUF8049 domain-containing protein</fullName>
    </recommendedName>
</protein>
<proteinExistence type="predicted"/>
<dbReference type="Pfam" id="PF26223">
    <property type="entry name" value="DUF8049"/>
    <property type="match status" value="1"/>
</dbReference>
<evidence type="ECO:0000259" key="2">
    <source>
        <dbReference type="Pfam" id="PF26223"/>
    </source>
</evidence>
<feature type="transmembrane region" description="Helical" evidence="1">
    <location>
        <begin position="12"/>
        <end position="31"/>
    </location>
</feature>
<feature type="domain" description="DUF8049" evidence="2">
    <location>
        <begin position="1"/>
        <end position="83"/>
    </location>
</feature>
<feature type="transmembrane region" description="Helical" evidence="1">
    <location>
        <begin position="66"/>
        <end position="83"/>
    </location>
</feature>
<dbReference type="EMBL" id="RKLU01000005">
    <property type="protein sequence ID" value="TQQ79220.1"/>
    <property type="molecule type" value="Genomic_DNA"/>
</dbReference>
<keyword evidence="1" id="KW-0472">Membrane</keyword>
<keyword evidence="1" id="KW-1133">Transmembrane helix</keyword>
<sequence length="84" mass="9146">MDTDRFRQDVIVATAAAGSTVALSLIFEFGLEIEPSFFLQAAPLGVYFLHVFGHSFLPDSVDRPRYWVGLALAVAVVAFVIATL</sequence>
<evidence type="ECO:0000256" key="1">
    <source>
        <dbReference type="SAM" id="Phobius"/>
    </source>
</evidence>
<name>A0A8J8P8C0_9EURY</name>
<feature type="transmembrane region" description="Helical" evidence="1">
    <location>
        <begin position="37"/>
        <end position="57"/>
    </location>
</feature>
<dbReference type="AlphaFoldDB" id="A0A8J8P8C0"/>
<accession>A0A8J8P8C0</accession>
<dbReference type="OrthoDB" id="383610at2157"/>
<dbReference type="RefSeq" id="WP_142980256.1">
    <property type="nucleotide sequence ID" value="NZ_RKLU01000005.1"/>
</dbReference>
<dbReference type="Proteomes" id="UP000705823">
    <property type="component" value="Unassembled WGS sequence"/>
</dbReference>
<comment type="caution">
    <text evidence="3">The sequence shown here is derived from an EMBL/GenBank/DDBJ whole genome shotgun (WGS) entry which is preliminary data.</text>
</comment>
<evidence type="ECO:0000313" key="4">
    <source>
        <dbReference type="Proteomes" id="UP000705823"/>
    </source>
</evidence>